<comment type="caution">
    <text evidence="2">The sequence shown here is derived from an EMBL/GenBank/DDBJ whole genome shotgun (WGS) entry which is preliminary data.</text>
</comment>
<dbReference type="AlphaFoldDB" id="X1QX85"/>
<accession>X1QX85</accession>
<evidence type="ECO:0000313" key="2">
    <source>
        <dbReference type="EMBL" id="GAI73177.1"/>
    </source>
</evidence>
<evidence type="ECO:0000256" key="1">
    <source>
        <dbReference type="SAM" id="Coils"/>
    </source>
</evidence>
<feature type="coiled-coil region" evidence="1">
    <location>
        <begin position="187"/>
        <end position="214"/>
    </location>
</feature>
<gene>
    <name evidence="2" type="ORF">S12H4_21959</name>
</gene>
<dbReference type="EMBL" id="BARW01011372">
    <property type="protein sequence ID" value="GAI73177.1"/>
    <property type="molecule type" value="Genomic_DNA"/>
</dbReference>
<reference evidence="2" key="1">
    <citation type="journal article" date="2014" name="Front. Microbiol.">
        <title>High frequency of phylogenetically diverse reductive dehalogenase-homologous genes in deep subseafloor sedimentary metagenomes.</title>
        <authorList>
            <person name="Kawai M."/>
            <person name="Futagami T."/>
            <person name="Toyoda A."/>
            <person name="Takaki Y."/>
            <person name="Nishi S."/>
            <person name="Hori S."/>
            <person name="Arai W."/>
            <person name="Tsubouchi T."/>
            <person name="Morono Y."/>
            <person name="Uchiyama I."/>
            <person name="Ito T."/>
            <person name="Fujiyama A."/>
            <person name="Inagaki F."/>
            <person name="Takami H."/>
        </authorList>
    </citation>
    <scope>NUCLEOTIDE SEQUENCE</scope>
    <source>
        <strain evidence="2">Expedition CK06-06</strain>
    </source>
</reference>
<feature type="non-terminal residue" evidence="2">
    <location>
        <position position="1"/>
    </location>
</feature>
<name>X1QX85_9ZZZZ</name>
<protein>
    <submittedName>
        <fullName evidence="2">Uncharacterized protein</fullName>
    </submittedName>
</protein>
<sequence length="227" mass="26131">RLNCEDLIDKDMDYFLKELGLKDDDLDNLERSLQIVKEIYDFDPEFLSTIGPEKIEIGGISINSSIAQGKIDIIASVLERCKPGKVQEILGMTKLDYFGINRIKFKKSYSNTVKLEIFLNIYFSVPSIVKSVLIIDYSYNPSFSEHKYLECMLFRRTFDDLGPNDSLKVLGRLDGVLYLFPNQTYSYIDLEEEISELKIKMSEQTKAIKDLEKLIGEIPTVSDPFHI</sequence>
<keyword evidence="1" id="KW-0175">Coiled coil</keyword>
<proteinExistence type="predicted"/>
<organism evidence="2">
    <name type="scientific">marine sediment metagenome</name>
    <dbReference type="NCBI Taxonomy" id="412755"/>
    <lineage>
        <taxon>unclassified sequences</taxon>
        <taxon>metagenomes</taxon>
        <taxon>ecological metagenomes</taxon>
    </lineage>
</organism>